<reference evidence="1 2" key="1">
    <citation type="submission" date="2018-11" db="EMBL/GenBank/DDBJ databases">
        <title>Genome assembly of Steccherinum ochraceum LE-BIN_3174, the white-rot fungus of the Steccherinaceae family (The Residual Polyporoid clade, Polyporales, Basidiomycota).</title>
        <authorList>
            <person name="Fedorova T.V."/>
            <person name="Glazunova O.A."/>
            <person name="Landesman E.O."/>
            <person name="Moiseenko K.V."/>
            <person name="Psurtseva N.V."/>
            <person name="Savinova O.S."/>
            <person name="Shakhova N.V."/>
            <person name="Tyazhelova T.V."/>
            <person name="Vasina D.V."/>
        </authorList>
    </citation>
    <scope>NUCLEOTIDE SEQUENCE [LARGE SCALE GENOMIC DNA]</scope>
    <source>
        <strain evidence="1 2">LE-BIN_3174</strain>
    </source>
</reference>
<protein>
    <recommendedName>
        <fullName evidence="3">F-box domain-containing protein</fullName>
    </recommendedName>
</protein>
<dbReference type="Proteomes" id="UP000292702">
    <property type="component" value="Unassembled WGS sequence"/>
</dbReference>
<gene>
    <name evidence="1" type="ORF">EIP91_010283</name>
</gene>
<proteinExistence type="predicted"/>
<dbReference type="InterPro" id="IPR032675">
    <property type="entry name" value="LRR_dom_sf"/>
</dbReference>
<dbReference type="SUPFAM" id="SSF52047">
    <property type="entry name" value="RNI-like"/>
    <property type="match status" value="1"/>
</dbReference>
<evidence type="ECO:0000313" key="2">
    <source>
        <dbReference type="Proteomes" id="UP000292702"/>
    </source>
</evidence>
<dbReference type="Gene3D" id="3.80.10.10">
    <property type="entry name" value="Ribonuclease Inhibitor"/>
    <property type="match status" value="1"/>
</dbReference>
<keyword evidence="2" id="KW-1185">Reference proteome</keyword>
<dbReference type="EMBL" id="RWJN01000061">
    <property type="protein sequence ID" value="TCD68628.1"/>
    <property type="molecule type" value="Genomic_DNA"/>
</dbReference>
<organism evidence="1 2">
    <name type="scientific">Steccherinum ochraceum</name>
    <dbReference type="NCBI Taxonomy" id="92696"/>
    <lineage>
        <taxon>Eukaryota</taxon>
        <taxon>Fungi</taxon>
        <taxon>Dikarya</taxon>
        <taxon>Basidiomycota</taxon>
        <taxon>Agaricomycotina</taxon>
        <taxon>Agaricomycetes</taxon>
        <taxon>Polyporales</taxon>
        <taxon>Steccherinaceae</taxon>
        <taxon>Steccherinum</taxon>
    </lineage>
</organism>
<name>A0A4R0RX28_9APHY</name>
<comment type="caution">
    <text evidence="1">The sequence shown here is derived from an EMBL/GenBank/DDBJ whole genome shotgun (WGS) entry which is preliminary data.</text>
</comment>
<dbReference type="OrthoDB" id="2724825at2759"/>
<evidence type="ECO:0008006" key="3">
    <source>
        <dbReference type="Google" id="ProtNLM"/>
    </source>
</evidence>
<accession>A0A4R0RX28</accession>
<evidence type="ECO:0000313" key="1">
    <source>
        <dbReference type="EMBL" id="TCD68628.1"/>
    </source>
</evidence>
<sequence length="410" mass="45948">MGERKASGPEHEFPQELVDHIMDYYHADHETLRKFALVSREWLPTARFHLFHTVQVPANYDRVVSLADAPDAVRPLVQHLKIGVSKGWFDMPRSTPISLDNILSAVYRFPNLRTLLVGYMARLDGELVPATALSPPPLRLKALKLQSIHVQAHHLNILHELVQRLGSIEELEVSDLQVGPWGNPYDYPLALASQGQKVRLKKFSSGLRPMENHTEHFLDGLATIVDVSALEELSFRCDGVAHPLFSSAINASSTSLKVLSVKELEKFLFEVADDKLLQYDLSNCHALESLNLAVRDLGPFQVCILNTLARIPPPSALSSILITVHVGQLFTMMSEPALLAHLISAVDRGHWESVGAMIRQRMPRLRSVDFHINHMVEDGFEATEVEEKLRSALKLPDACGLSFTYHHVGW</sequence>
<dbReference type="AlphaFoldDB" id="A0A4R0RX28"/>